<keyword evidence="2" id="KW-1185">Reference proteome</keyword>
<reference evidence="1 2" key="1">
    <citation type="submission" date="2014-03" db="EMBL/GenBank/DDBJ databases">
        <title>Draft genome of the hookworm Oesophagostomum dentatum.</title>
        <authorList>
            <person name="Mitreva M."/>
        </authorList>
    </citation>
    <scope>NUCLEOTIDE SEQUENCE [LARGE SCALE GENOMIC DNA]</scope>
    <source>
        <strain evidence="1 2">OD-Hann</strain>
    </source>
</reference>
<organism evidence="1 2">
    <name type="scientific">Oesophagostomum dentatum</name>
    <name type="common">Nodular worm</name>
    <dbReference type="NCBI Taxonomy" id="61180"/>
    <lineage>
        <taxon>Eukaryota</taxon>
        <taxon>Metazoa</taxon>
        <taxon>Ecdysozoa</taxon>
        <taxon>Nematoda</taxon>
        <taxon>Chromadorea</taxon>
        <taxon>Rhabditida</taxon>
        <taxon>Rhabditina</taxon>
        <taxon>Rhabditomorpha</taxon>
        <taxon>Strongyloidea</taxon>
        <taxon>Strongylidae</taxon>
        <taxon>Oesophagostomum</taxon>
    </lineage>
</organism>
<proteinExistence type="predicted"/>
<evidence type="ECO:0000313" key="2">
    <source>
        <dbReference type="Proteomes" id="UP000053660"/>
    </source>
</evidence>
<evidence type="ECO:0000313" key="1">
    <source>
        <dbReference type="EMBL" id="KHJ90697.1"/>
    </source>
</evidence>
<sequence length="193" mass="21258">MVSFVLVEAETQDVLMNLIQFLAGNSLKFTVASDLRRLFARTYLDVDGTGAPDVSSSSENVPPARQDIHVAANTSQQFHNAMSNLFGLVPKSEPTESSFIHWASTSAQSQPVESMPSDLLCTSSPYMDTYASANNSSLEARAHQIFATEATPRAAKRPWNSQTSPTQDQMIIAKQEEVVEKKEKLREVPCQFS</sequence>
<dbReference type="Proteomes" id="UP000053660">
    <property type="component" value="Unassembled WGS sequence"/>
</dbReference>
<dbReference type="OrthoDB" id="5781370at2759"/>
<accession>A0A0B1T4J7</accession>
<gene>
    <name evidence="1" type="ORF">OESDEN_09451</name>
</gene>
<name>A0A0B1T4J7_OESDE</name>
<dbReference type="AlphaFoldDB" id="A0A0B1T4J7"/>
<dbReference type="EMBL" id="KN552756">
    <property type="protein sequence ID" value="KHJ90697.1"/>
    <property type="molecule type" value="Genomic_DNA"/>
</dbReference>
<protein>
    <submittedName>
        <fullName evidence="1">Uncharacterized protein</fullName>
    </submittedName>
</protein>